<evidence type="ECO:0000313" key="3">
    <source>
        <dbReference type="Proteomes" id="UP000314294"/>
    </source>
</evidence>
<gene>
    <name evidence="2" type="ORF">EYF80_019537</name>
</gene>
<reference evidence="2 3" key="1">
    <citation type="submission" date="2019-03" db="EMBL/GenBank/DDBJ databases">
        <title>First draft genome of Liparis tanakae, snailfish: a comprehensive survey of snailfish specific genes.</title>
        <authorList>
            <person name="Kim W."/>
            <person name="Song I."/>
            <person name="Jeong J.-H."/>
            <person name="Kim D."/>
            <person name="Kim S."/>
            <person name="Ryu S."/>
            <person name="Song J.Y."/>
            <person name="Lee S.K."/>
        </authorList>
    </citation>
    <scope>NUCLEOTIDE SEQUENCE [LARGE SCALE GENOMIC DNA]</scope>
    <source>
        <tissue evidence="2">Muscle</tissue>
    </source>
</reference>
<protein>
    <submittedName>
        <fullName evidence="2">Uncharacterized protein</fullName>
    </submittedName>
</protein>
<evidence type="ECO:0000313" key="2">
    <source>
        <dbReference type="EMBL" id="TNN70323.1"/>
    </source>
</evidence>
<accession>A0A4Z2HZC9</accession>
<dbReference type="Proteomes" id="UP000314294">
    <property type="component" value="Unassembled WGS sequence"/>
</dbReference>
<keyword evidence="3" id="KW-1185">Reference proteome</keyword>
<name>A0A4Z2HZC9_9TELE</name>
<dbReference type="AlphaFoldDB" id="A0A4Z2HZC9"/>
<organism evidence="2 3">
    <name type="scientific">Liparis tanakae</name>
    <name type="common">Tanaka's snailfish</name>
    <dbReference type="NCBI Taxonomy" id="230148"/>
    <lineage>
        <taxon>Eukaryota</taxon>
        <taxon>Metazoa</taxon>
        <taxon>Chordata</taxon>
        <taxon>Craniata</taxon>
        <taxon>Vertebrata</taxon>
        <taxon>Euteleostomi</taxon>
        <taxon>Actinopterygii</taxon>
        <taxon>Neopterygii</taxon>
        <taxon>Teleostei</taxon>
        <taxon>Neoteleostei</taxon>
        <taxon>Acanthomorphata</taxon>
        <taxon>Eupercaria</taxon>
        <taxon>Perciformes</taxon>
        <taxon>Cottioidei</taxon>
        <taxon>Cottales</taxon>
        <taxon>Liparidae</taxon>
        <taxon>Liparis</taxon>
    </lineage>
</organism>
<feature type="compositionally biased region" description="Basic and acidic residues" evidence="1">
    <location>
        <begin position="18"/>
        <end position="43"/>
    </location>
</feature>
<dbReference type="EMBL" id="SRLO01000165">
    <property type="protein sequence ID" value="TNN70323.1"/>
    <property type="molecule type" value="Genomic_DNA"/>
</dbReference>
<proteinExistence type="predicted"/>
<feature type="compositionally biased region" description="Low complexity" evidence="1">
    <location>
        <begin position="8"/>
        <end position="17"/>
    </location>
</feature>
<evidence type="ECO:0000256" key="1">
    <source>
        <dbReference type="SAM" id="MobiDB-lite"/>
    </source>
</evidence>
<comment type="caution">
    <text evidence="2">The sequence shown here is derived from an EMBL/GenBank/DDBJ whole genome shotgun (WGS) entry which is preliminary data.</text>
</comment>
<feature type="region of interest" description="Disordered" evidence="1">
    <location>
        <begin position="1"/>
        <end position="62"/>
    </location>
</feature>
<sequence length="62" mass="6918">MQHQECTRPSSSAPAARSDGEGPSHGVHDRLVRMKRLRLDASRFHSRGTMEYVPSPDKQSNA</sequence>